<dbReference type="PANTHER" id="PTHR14057">
    <property type="entry name" value="TRANSCRIPTION FACTOR ONECUT"/>
    <property type="match status" value="1"/>
</dbReference>
<dbReference type="EMBL" id="OA567681">
    <property type="protein sequence ID" value="CAD7200675.1"/>
    <property type="molecule type" value="Genomic_DNA"/>
</dbReference>
<dbReference type="InterPro" id="IPR001356">
    <property type="entry name" value="HD"/>
</dbReference>
<protein>
    <submittedName>
        <fullName evidence="3">Uncharacterized protein</fullName>
    </submittedName>
</protein>
<dbReference type="InterPro" id="IPR009057">
    <property type="entry name" value="Homeodomain-like_sf"/>
</dbReference>
<dbReference type="PANTHER" id="PTHR14057:SF47">
    <property type="entry name" value="HOMEOBOX PROTEIN ONECUT"/>
    <property type="match status" value="1"/>
</dbReference>
<dbReference type="SUPFAM" id="SSF46689">
    <property type="entry name" value="Homeodomain-like"/>
    <property type="match status" value="1"/>
</dbReference>
<comment type="subcellular location">
    <subcellularLocation>
        <location evidence="1">Nucleus</location>
    </subcellularLocation>
</comment>
<organism evidence="3">
    <name type="scientific">Timema douglasi</name>
    <name type="common">Walking stick</name>
    <dbReference type="NCBI Taxonomy" id="61478"/>
    <lineage>
        <taxon>Eukaryota</taxon>
        <taxon>Metazoa</taxon>
        <taxon>Ecdysozoa</taxon>
        <taxon>Arthropoda</taxon>
        <taxon>Hexapoda</taxon>
        <taxon>Insecta</taxon>
        <taxon>Pterygota</taxon>
        <taxon>Neoptera</taxon>
        <taxon>Polyneoptera</taxon>
        <taxon>Phasmatodea</taxon>
        <taxon>Timematodea</taxon>
        <taxon>Timematoidea</taxon>
        <taxon>Timematidae</taxon>
        <taxon>Timema</taxon>
    </lineage>
</organism>
<name>A0A7R8ZAP6_TIMDO</name>
<dbReference type="GO" id="GO:0005634">
    <property type="term" value="C:nucleus"/>
    <property type="evidence" value="ECO:0007669"/>
    <property type="project" value="UniProtKB-SubCell"/>
</dbReference>
<reference evidence="3" key="1">
    <citation type="submission" date="2020-11" db="EMBL/GenBank/DDBJ databases">
        <authorList>
            <person name="Tran Van P."/>
        </authorList>
    </citation>
    <scope>NUCLEOTIDE SEQUENCE</scope>
</reference>
<dbReference type="CDD" id="cd00086">
    <property type="entry name" value="homeodomain"/>
    <property type="match status" value="1"/>
</dbReference>
<dbReference type="Gene3D" id="1.10.10.60">
    <property type="entry name" value="Homeodomain-like"/>
    <property type="match status" value="1"/>
</dbReference>
<dbReference type="GO" id="GO:0000981">
    <property type="term" value="F:DNA-binding transcription factor activity, RNA polymerase II-specific"/>
    <property type="evidence" value="ECO:0007669"/>
    <property type="project" value="TreeGrafter"/>
</dbReference>
<proteinExistence type="predicted"/>
<feature type="region of interest" description="Disordered" evidence="2">
    <location>
        <begin position="121"/>
        <end position="171"/>
    </location>
</feature>
<dbReference type="InterPro" id="IPR051649">
    <property type="entry name" value="CUT_Homeobox"/>
</dbReference>
<sequence length="171" mass="18938">MIASSRFQMAIASWGGHRTLTCHMSVVNMSFSGEDVGLLAAVCQRRRRRRRGVVNLRNDACAVACTSVSNLANSSTALGFVSHKETKRPSKEMQVTIARQLGLEPTTVGNFFMNARRRSMDKWKDEDPNKSTVVPHEPQQHSPGATGVVTSHTQSLPPQHQQQQQQQSDVL</sequence>
<gene>
    <name evidence="3" type="ORF">TDIB3V08_LOCUS6888</name>
</gene>
<feature type="compositionally biased region" description="Low complexity" evidence="2">
    <location>
        <begin position="159"/>
        <end position="171"/>
    </location>
</feature>
<evidence type="ECO:0000256" key="2">
    <source>
        <dbReference type="SAM" id="MobiDB-lite"/>
    </source>
</evidence>
<evidence type="ECO:0000256" key="1">
    <source>
        <dbReference type="ARBA" id="ARBA00004123"/>
    </source>
</evidence>
<dbReference type="GO" id="GO:0000978">
    <property type="term" value="F:RNA polymerase II cis-regulatory region sequence-specific DNA binding"/>
    <property type="evidence" value="ECO:0007669"/>
    <property type="project" value="TreeGrafter"/>
</dbReference>
<evidence type="ECO:0000313" key="3">
    <source>
        <dbReference type="EMBL" id="CAD7200675.1"/>
    </source>
</evidence>
<dbReference type="AlphaFoldDB" id="A0A7R8ZAP6"/>
<accession>A0A7R8ZAP6</accession>
<feature type="compositionally biased region" description="Polar residues" evidence="2">
    <location>
        <begin position="140"/>
        <end position="158"/>
    </location>
</feature>